<reference evidence="1 2" key="1">
    <citation type="submission" date="2019-03" db="EMBL/GenBank/DDBJ databases">
        <title>Genomic Encyclopedia of Type Strains, Phase IV (KMG-IV): sequencing the most valuable type-strain genomes for metagenomic binning, comparative biology and taxonomic classification.</title>
        <authorList>
            <person name="Goeker M."/>
        </authorList>
    </citation>
    <scope>NUCLEOTIDE SEQUENCE [LARGE SCALE GENOMIC DNA]</scope>
    <source>
        <strain evidence="1 2">DSM 28559</strain>
    </source>
</reference>
<dbReference type="AlphaFoldDB" id="A0A4R2LB33"/>
<proteinExistence type="predicted"/>
<keyword evidence="2" id="KW-1185">Reference proteome</keyword>
<comment type="caution">
    <text evidence="1">The sequence shown here is derived from an EMBL/GenBank/DDBJ whole genome shotgun (WGS) entry which is preliminary data.</text>
</comment>
<protein>
    <submittedName>
        <fullName evidence="1">Uncharacterized protein</fullName>
    </submittedName>
</protein>
<accession>A0A4R2LB33</accession>
<sequence length="76" mass="9283">MENKKGAGKSGIYEEFFYYHELFRRFLDRQMLYDMHHSRFGDRNSYSKTDMDAIFMHMKDDHMRNVQLKPGNILEL</sequence>
<organism evidence="1 2">
    <name type="scientific">Frisingicoccus caecimuris</name>
    <dbReference type="NCBI Taxonomy" id="1796636"/>
    <lineage>
        <taxon>Bacteria</taxon>
        <taxon>Bacillati</taxon>
        <taxon>Bacillota</taxon>
        <taxon>Clostridia</taxon>
        <taxon>Lachnospirales</taxon>
        <taxon>Lachnospiraceae</taxon>
        <taxon>Frisingicoccus</taxon>
    </lineage>
</organism>
<gene>
    <name evidence="1" type="ORF">EV212_10677</name>
</gene>
<dbReference type="Proteomes" id="UP000295711">
    <property type="component" value="Unassembled WGS sequence"/>
</dbReference>
<dbReference type="EMBL" id="SLXA01000006">
    <property type="protein sequence ID" value="TCO84650.1"/>
    <property type="molecule type" value="Genomic_DNA"/>
</dbReference>
<name>A0A4R2LB33_9FIRM</name>
<dbReference type="RefSeq" id="WP_132091329.1">
    <property type="nucleotide sequence ID" value="NZ_JANKAQ010000008.1"/>
</dbReference>
<evidence type="ECO:0000313" key="2">
    <source>
        <dbReference type="Proteomes" id="UP000295711"/>
    </source>
</evidence>
<evidence type="ECO:0000313" key="1">
    <source>
        <dbReference type="EMBL" id="TCO84650.1"/>
    </source>
</evidence>
<dbReference type="OrthoDB" id="9789070at2"/>